<dbReference type="Proteomes" id="UP001596958">
    <property type="component" value="Unassembled WGS sequence"/>
</dbReference>
<dbReference type="SUPFAM" id="SSF52172">
    <property type="entry name" value="CheY-like"/>
    <property type="match status" value="2"/>
</dbReference>
<dbReference type="PRINTS" id="PR00344">
    <property type="entry name" value="BCTRLSENSOR"/>
</dbReference>
<dbReference type="Pfam" id="PF00072">
    <property type="entry name" value="Response_reg"/>
    <property type="match status" value="2"/>
</dbReference>
<dbReference type="PROSITE" id="PS50110">
    <property type="entry name" value="RESPONSE_REGULATORY"/>
    <property type="match status" value="2"/>
</dbReference>
<dbReference type="InterPro" id="IPR036097">
    <property type="entry name" value="HisK_dim/P_sf"/>
</dbReference>
<name>A0ABW2Z0H2_9SPHI</name>
<dbReference type="InterPro" id="IPR003594">
    <property type="entry name" value="HATPase_dom"/>
</dbReference>
<dbReference type="Pfam" id="PF02518">
    <property type="entry name" value="HATPase_c"/>
    <property type="match status" value="1"/>
</dbReference>
<keyword evidence="10" id="KW-1185">Reference proteome</keyword>
<organism evidence="9 10">
    <name type="scientific">Mucilaginibacter calamicampi</name>
    <dbReference type="NCBI Taxonomy" id="1302352"/>
    <lineage>
        <taxon>Bacteria</taxon>
        <taxon>Pseudomonadati</taxon>
        <taxon>Bacteroidota</taxon>
        <taxon>Sphingobacteriia</taxon>
        <taxon>Sphingobacteriales</taxon>
        <taxon>Sphingobacteriaceae</taxon>
        <taxon>Mucilaginibacter</taxon>
    </lineage>
</organism>
<dbReference type="Pfam" id="PF00512">
    <property type="entry name" value="HisKA"/>
    <property type="match status" value="1"/>
</dbReference>
<dbReference type="InterPro" id="IPR036890">
    <property type="entry name" value="HATPase_C_sf"/>
</dbReference>
<dbReference type="CDD" id="cd16922">
    <property type="entry name" value="HATPase_EvgS-ArcB-TorS-like"/>
    <property type="match status" value="1"/>
</dbReference>
<keyword evidence="6" id="KW-0472">Membrane</keyword>
<evidence type="ECO:0000259" key="8">
    <source>
        <dbReference type="PROSITE" id="PS50110"/>
    </source>
</evidence>
<dbReference type="RefSeq" id="WP_377101904.1">
    <property type="nucleotide sequence ID" value="NZ_JBHTHU010000021.1"/>
</dbReference>
<dbReference type="Gene3D" id="3.30.565.10">
    <property type="entry name" value="Histidine kinase-like ATPase, C-terminal domain"/>
    <property type="match status" value="1"/>
</dbReference>
<dbReference type="CDD" id="cd00082">
    <property type="entry name" value="HisKA"/>
    <property type="match status" value="1"/>
</dbReference>
<dbReference type="InterPro" id="IPR001789">
    <property type="entry name" value="Sig_transdc_resp-reg_receiver"/>
</dbReference>
<dbReference type="InterPro" id="IPR005467">
    <property type="entry name" value="His_kinase_dom"/>
</dbReference>
<evidence type="ECO:0000259" key="7">
    <source>
        <dbReference type="PROSITE" id="PS50109"/>
    </source>
</evidence>
<feature type="domain" description="Histidine kinase" evidence="7">
    <location>
        <begin position="53"/>
        <end position="274"/>
    </location>
</feature>
<dbReference type="InterPro" id="IPR011006">
    <property type="entry name" value="CheY-like_superfamily"/>
</dbReference>
<protein>
    <recommendedName>
        <fullName evidence="2">histidine kinase</fullName>
        <ecNumber evidence="2">2.7.13.3</ecNumber>
    </recommendedName>
</protein>
<reference evidence="10" key="1">
    <citation type="journal article" date="2019" name="Int. J. Syst. Evol. Microbiol.">
        <title>The Global Catalogue of Microorganisms (GCM) 10K type strain sequencing project: providing services to taxonomists for standard genome sequencing and annotation.</title>
        <authorList>
            <consortium name="The Broad Institute Genomics Platform"/>
            <consortium name="The Broad Institute Genome Sequencing Center for Infectious Disease"/>
            <person name="Wu L."/>
            <person name="Ma J."/>
        </authorList>
    </citation>
    <scope>NUCLEOTIDE SEQUENCE [LARGE SCALE GENOMIC DNA]</scope>
    <source>
        <strain evidence="10">CCUG 63418</strain>
    </source>
</reference>
<dbReference type="EC" id="2.7.13.3" evidence="2"/>
<evidence type="ECO:0000313" key="10">
    <source>
        <dbReference type="Proteomes" id="UP001596958"/>
    </source>
</evidence>
<dbReference type="SMART" id="SM00388">
    <property type="entry name" value="HisKA"/>
    <property type="match status" value="1"/>
</dbReference>
<feature type="modified residue" description="4-aspartylphosphate" evidence="5">
    <location>
        <position position="481"/>
    </location>
</feature>
<proteinExistence type="predicted"/>
<feature type="domain" description="Response regulatory" evidence="8">
    <location>
        <begin position="432"/>
        <end position="547"/>
    </location>
</feature>
<evidence type="ECO:0000256" key="3">
    <source>
        <dbReference type="ARBA" id="ARBA00022553"/>
    </source>
</evidence>
<sequence length="552" mass="60754">MSGITENIDVLVIVAMMCSFTIVICFLIVIYRKQLDAFRHKNANEAKSVFLATMSHEIRTPMNGVMGMATLLKETDLNDEQKEYVQAIVQSGEALLNVIDDVLDISKIESGKMVLESHEFSLLDCVEDLLGVFSVKLANSNVELLYSIDEQLPPRLLGDSMRLRQILINLIGNAIKFTHHGEIYLSVALKSTYDDKIELAFEVRDTGIGVPEDKLPHLFEPYTQADASTARKYGGSGLGLMICKQIVNLMGGDIAVKSEPQIGTTFNFTITCGFVSDARQRDDAVDVTRLRGLRILLVDDNDTALQLLSAKLSSWQIAVTAVNNAPAAINLINSNKSFDLIITDAGLPEHGEEQFLTSARITNAAIPVILMVKAGAEFERNEREKFSSVLTKPVKQQALAHTLLSALNKGAPAAPKSNSLLNKEFAAAHPLNIIVAEDNKINQMLILKILERLGYAPALAENGLEVIALLDKQRYDLVLMDIEMPEMDGLTACRHIRKNSAWQPHIVAMTANVITEQQQECLAAGMDDFLGKPLKLDLLYTVLKQTPIAAQN</sequence>
<dbReference type="PANTHER" id="PTHR45339">
    <property type="entry name" value="HYBRID SIGNAL TRANSDUCTION HISTIDINE KINASE J"/>
    <property type="match status" value="1"/>
</dbReference>
<dbReference type="SMART" id="SM00448">
    <property type="entry name" value="REC"/>
    <property type="match status" value="2"/>
</dbReference>
<keyword evidence="4" id="KW-0902">Two-component regulatory system</keyword>
<keyword evidence="3 5" id="KW-0597">Phosphoprotein</keyword>
<gene>
    <name evidence="9" type="ORF">ACFQZS_15815</name>
</gene>
<dbReference type="SMART" id="SM00387">
    <property type="entry name" value="HATPase_c"/>
    <property type="match status" value="1"/>
</dbReference>
<feature type="domain" description="Response regulatory" evidence="8">
    <location>
        <begin position="294"/>
        <end position="407"/>
    </location>
</feature>
<dbReference type="Gene3D" id="3.40.50.2300">
    <property type="match status" value="2"/>
</dbReference>
<dbReference type="PROSITE" id="PS50109">
    <property type="entry name" value="HIS_KIN"/>
    <property type="match status" value="1"/>
</dbReference>
<keyword evidence="6" id="KW-0812">Transmembrane</keyword>
<dbReference type="SUPFAM" id="SSF47384">
    <property type="entry name" value="Homodimeric domain of signal transducing histidine kinase"/>
    <property type="match status" value="1"/>
</dbReference>
<feature type="modified residue" description="4-aspartylphosphate" evidence="5">
    <location>
        <position position="344"/>
    </location>
</feature>
<dbReference type="SUPFAM" id="SSF55874">
    <property type="entry name" value="ATPase domain of HSP90 chaperone/DNA topoisomerase II/histidine kinase"/>
    <property type="match status" value="1"/>
</dbReference>
<dbReference type="InterPro" id="IPR003661">
    <property type="entry name" value="HisK_dim/P_dom"/>
</dbReference>
<evidence type="ECO:0000256" key="1">
    <source>
        <dbReference type="ARBA" id="ARBA00000085"/>
    </source>
</evidence>
<dbReference type="InterPro" id="IPR004358">
    <property type="entry name" value="Sig_transdc_His_kin-like_C"/>
</dbReference>
<evidence type="ECO:0000313" key="9">
    <source>
        <dbReference type="EMBL" id="MFD0751618.1"/>
    </source>
</evidence>
<dbReference type="Gene3D" id="1.10.287.130">
    <property type="match status" value="1"/>
</dbReference>
<keyword evidence="6" id="KW-1133">Transmembrane helix</keyword>
<comment type="catalytic activity">
    <reaction evidence="1">
        <text>ATP + protein L-histidine = ADP + protein N-phospho-L-histidine.</text>
        <dbReference type="EC" id="2.7.13.3"/>
    </reaction>
</comment>
<evidence type="ECO:0000256" key="2">
    <source>
        <dbReference type="ARBA" id="ARBA00012438"/>
    </source>
</evidence>
<dbReference type="EMBL" id="JBHTHU010000021">
    <property type="protein sequence ID" value="MFD0751618.1"/>
    <property type="molecule type" value="Genomic_DNA"/>
</dbReference>
<dbReference type="CDD" id="cd17546">
    <property type="entry name" value="REC_hyHK_CKI1_RcsC-like"/>
    <property type="match status" value="1"/>
</dbReference>
<comment type="caution">
    <text evidence="9">The sequence shown here is derived from an EMBL/GenBank/DDBJ whole genome shotgun (WGS) entry which is preliminary data.</text>
</comment>
<evidence type="ECO:0000256" key="6">
    <source>
        <dbReference type="SAM" id="Phobius"/>
    </source>
</evidence>
<feature type="transmembrane region" description="Helical" evidence="6">
    <location>
        <begin position="12"/>
        <end position="31"/>
    </location>
</feature>
<accession>A0ABW2Z0H2</accession>
<dbReference type="PANTHER" id="PTHR45339:SF1">
    <property type="entry name" value="HYBRID SIGNAL TRANSDUCTION HISTIDINE KINASE J"/>
    <property type="match status" value="1"/>
</dbReference>
<evidence type="ECO:0000256" key="4">
    <source>
        <dbReference type="ARBA" id="ARBA00023012"/>
    </source>
</evidence>
<dbReference type="CDD" id="cd00156">
    <property type="entry name" value="REC"/>
    <property type="match status" value="1"/>
</dbReference>
<evidence type="ECO:0000256" key="5">
    <source>
        <dbReference type="PROSITE-ProRule" id="PRU00169"/>
    </source>
</evidence>